<keyword evidence="1" id="KW-0732">Signal</keyword>
<dbReference type="AlphaFoldDB" id="A0A7K1XUJ7"/>
<feature type="signal peptide" evidence="1">
    <location>
        <begin position="1"/>
        <end position="21"/>
    </location>
</feature>
<evidence type="ECO:0000256" key="1">
    <source>
        <dbReference type="SAM" id="SignalP"/>
    </source>
</evidence>
<evidence type="ECO:0000313" key="4">
    <source>
        <dbReference type="Proteomes" id="UP000451233"/>
    </source>
</evidence>
<dbReference type="Proteomes" id="UP000451233">
    <property type="component" value="Unassembled WGS sequence"/>
</dbReference>
<dbReference type="InterPro" id="IPR045619">
    <property type="entry name" value="DUF6443"/>
</dbReference>
<protein>
    <recommendedName>
        <fullName evidence="2">DUF6443 domain-containing protein</fullName>
    </recommendedName>
</protein>
<sequence>MKYYIFYFIVCFWLCPGLAVAQQHVSTDTYAGQSQIRASESIHLLPGFNTAGKDFRAKIVPTFTNCTLLNAAPSANQNYVISYLIKVPGITSQAQLGGLTGCGLIQTVQYLDGLGRPLQTVQTKASPQGKDVIQPVEYDPYGRELKKYQSYTSSSGPAGSYRAGALSGTGGYSGSEQYAFFQASGGGYTTTAAPFAETLPEASPLARPMQQGAQGADWQLAAGHIQRVEYGANNMDHNYSTTGYSVRQWRADTVPTTGQLYKRRLVLETLIQAIMRQVS</sequence>
<organism evidence="3 4">
    <name type="scientific">Hufsiella ginkgonis</name>
    <dbReference type="NCBI Taxonomy" id="2695274"/>
    <lineage>
        <taxon>Bacteria</taxon>
        <taxon>Pseudomonadati</taxon>
        <taxon>Bacteroidota</taxon>
        <taxon>Sphingobacteriia</taxon>
        <taxon>Sphingobacteriales</taxon>
        <taxon>Sphingobacteriaceae</taxon>
        <taxon>Hufsiella</taxon>
    </lineage>
</organism>
<evidence type="ECO:0000259" key="2">
    <source>
        <dbReference type="Pfam" id="PF20041"/>
    </source>
</evidence>
<feature type="domain" description="DUF6443" evidence="2">
    <location>
        <begin position="90"/>
        <end position="230"/>
    </location>
</feature>
<name>A0A7K1XUJ7_9SPHI</name>
<feature type="chain" id="PRO_5029734581" description="DUF6443 domain-containing protein" evidence="1">
    <location>
        <begin position="22"/>
        <end position="279"/>
    </location>
</feature>
<dbReference type="RefSeq" id="WP_160905152.1">
    <property type="nucleotide sequence ID" value="NZ_WVHS01000001.1"/>
</dbReference>
<accession>A0A7K1XUJ7</accession>
<evidence type="ECO:0000313" key="3">
    <source>
        <dbReference type="EMBL" id="MXV14156.1"/>
    </source>
</evidence>
<proteinExistence type="predicted"/>
<reference evidence="3 4" key="1">
    <citation type="submission" date="2019-11" db="EMBL/GenBank/DDBJ databases">
        <title>Pedobacter sp. HMF7056 Genome sequencing and assembly.</title>
        <authorList>
            <person name="Kang H."/>
            <person name="Kim H."/>
            <person name="Joh K."/>
        </authorList>
    </citation>
    <scope>NUCLEOTIDE SEQUENCE [LARGE SCALE GENOMIC DNA]</scope>
    <source>
        <strain evidence="3 4">HMF7056</strain>
    </source>
</reference>
<dbReference type="EMBL" id="WVHS01000001">
    <property type="protein sequence ID" value="MXV14156.1"/>
    <property type="molecule type" value="Genomic_DNA"/>
</dbReference>
<keyword evidence="4" id="KW-1185">Reference proteome</keyword>
<gene>
    <name evidence="3" type="ORF">GS398_02495</name>
</gene>
<comment type="caution">
    <text evidence="3">The sequence shown here is derived from an EMBL/GenBank/DDBJ whole genome shotgun (WGS) entry which is preliminary data.</text>
</comment>
<dbReference type="Pfam" id="PF20041">
    <property type="entry name" value="DUF6443"/>
    <property type="match status" value="1"/>
</dbReference>